<dbReference type="Proteomes" id="UP000705823">
    <property type="component" value="Unassembled WGS sequence"/>
</dbReference>
<keyword evidence="11" id="KW-1185">Reference proteome</keyword>
<proteinExistence type="predicted"/>
<feature type="binding site" evidence="7">
    <location>
        <position position="116"/>
    </location>
    <ligand>
        <name>Cu cation</name>
        <dbReference type="ChEBI" id="CHEBI:23378"/>
    </ligand>
</feature>
<gene>
    <name evidence="10" type="ORF">EGH24_14855</name>
</gene>
<dbReference type="GO" id="GO:0009055">
    <property type="term" value="F:electron transfer activity"/>
    <property type="evidence" value="ECO:0007669"/>
    <property type="project" value="InterPro"/>
</dbReference>
<feature type="region of interest" description="Disordered" evidence="8">
    <location>
        <begin position="28"/>
        <end position="52"/>
    </location>
</feature>
<dbReference type="InterPro" id="IPR008972">
    <property type="entry name" value="Cupredoxin"/>
</dbReference>
<evidence type="ECO:0000259" key="9">
    <source>
        <dbReference type="Pfam" id="PF00127"/>
    </source>
</evidence>
<dbReference type="CDD" id="cd04220">
    <property type="entry name" value="Halocyanin"/>
    <property type="match status" value="1"/>
</dbReference>
<dbReference type="EMBL" id="RKLU01000019">
    <property type="protein sequence ID" value="TQQ78397.1"/>
    <property type="molecule type" value="Genomic_DNA"/>
</dbReference>
<comment type="subcellular location">
    <subcellularLocation>
        <location evidence="1">Periplasm</location>
    </subcellularLocation>
</comment>
<keyword evidence="3 7" id="KW-0479">Metal-binding</keyword>
<evidence type="ECO:0000256" key="1">
    <source>
        <dbReference type="ARBA" id="ARBA00004418"/>
    </source>
</evidence>
<feature type="binding site" evidence="7">
    <location>
        <position position="154"/>
    </location>
    <ligand>
        <name>Cu cation</name>
        <dbReference type="ChEBI" id="CHEBI:23378"/>
    </ligand>
</feature>
<evidence type="ECO:0000256" key="3">
    <source>
        <dbReference type="ARBA" id="ARBA00022723"/>
    </source>
</evidence>
<dbReference type="InterPro" id="IPR052721">
    <property type="entry name" value="ET_Amicyanin"/>
</dbReference>
<keyword evidence="2" id="KW-0813">Transport</keyword>
<reference evidence="10" key="1">
    <citation type="submission" date="2019-02" db="EMBL/GenBank/DDBJ databases">
        <title>Halonotius sp. a new haloarchaeum isolated from saline soil.</title>
        <authorList>
            <person name="Duran-Viseras A."/>
            <person name="Sanchez-Porro C."/>
            <person name="Ventosa A."/>
        </authorList>
    </citation>
    <scope>NUCLEOTIDE SEQUENCE</scope>
    <source>
        <strain evidence="10">F15B</strain>
    </source>
</reference>
<evidence type="ECO:0000256" key="8">
    <source>
        <dbReference type="SAM" id="MobiDB-lite"/>
    </source>
</evidence>
<dbReference type="InterPro" id="IPR002386">
    <property type="entry name" value="Amicyanin/Pseudoazurin"/>
</dbReference>
<feature type="domain" description="Blue (type 1) copper" evidence="9">
    <location>
        <begin position="83"/>
        <end position="166"/>
    </location>
</feature>
<dbReference type="NCBIfam" id="TIGR03102">
    <property type="entry name" value="halo_cynanin"/>
    <property type="match status" value="1"/>
</dbReference>
<dbReference type="PANTHER" id="PTHR36507:SF1">
    <property type="entry name" value="BLL1555 PROTEIN"/>
    <property type="match status" value="1"/>
</dbReference>
<keyword evidence="5" id="KW-0249">Electron transport</keyword>
<evidence type="ECO:0000256" key="4">
    <source>
        <dbReference type="ARBA" id="ARBA00022764"/>
    </source>
</evidence>
<feature type="binding site" evidence="7">
    <location>
        <position position="151"/>
    </location>
    <ligand>
        <name>Cu cation</name>
        <dbReference type="ChEBI" id="CHEBI:23378"/>
    </ligand>
</feature>
<dbReference type="SUPFAM" id="SSF49503">
    <property type="entry name" value="Cupredoxins"/>
    <property type="match status" value="1"/>
</dbReference>
<keyword evidence="4" id="KW-0574">Periplasm</keyword>
<evidence type="ECO:0000256" key="6">
    <source>
        <dbReference type="ARBA" id="ARBA00023008"/>
    </source>
</evidence>
<sequence length="166" mass="17530">MEMSRRQILAGSGVALIGSIAGCLGGDDATGSDGNGGDTPTDEETDGNNSGNQEVADYLSEIANYDGINDRTDEGSVTVRNGAVDGAGQQFVFDPAAIRVSLGTDVTWEWVDSNSHSVTAEDETFDSSLISGEGETWAYTFDEPGTYLYYCIAHRALEQKGAIVVE</sequence>
<name>A0A8J8TBF5_9EURY</name>
<evidence type="ECO:0000313" key="11">
    <source>
        <dbReference type="Proteomes" id="UP000705823"/>
    </source>
</evidence>
<dbReference type="GO" id="GO:0005507">
    <property type="term" value="F:copper ion binding"/>
    <property type="evidence" value="ECO:0007669"/>
    <property type="project" value="InterPro"/>
</dbReference>
<dbReference type="GO" id="GO:0042597">
    <property type="term" value="C:periplasmic space"/>
    <property type="evidence" value="ECO:0007669"/>
    <property type="project" value="UniProtKB-SubCell"/>
</dbReference>
<dbReference type="Pfam" id="PF00127">
    <property type="entry name" value="Copper-bind"/>
    <property type="match status" value="1"/>
</dbReference>
<comment type="caution">
    <text evidence="10">The sequence shown here is derived from an EMBL/GenBank/DDBJ whole genome shotgun (WGS) entry which is preliminary data.</text>
</comment>
<organism evidence="10 11">
    <name type="scientific">Halonotius terrestris</name>
    <dbReference type="NCBI Taxonomy" id="2487750"/>
    <lineage>
        <taxon>Archaea</taxon>
        <taxon>Methanobacteriati</taxon>
        <taxon>Methanobacteriota</taxon>
        <taxon>Stenosarchaea group</taxon>
        <taxon>Halobacteria</taxon>
        <taxon>Halobacteriales</taxon>
        <taxon>Haloferacaceae</taxon>
        <taxon>Halonotius</taxon>
    </lineage>
</organism>
<dbReference type="Gene3D" id="2.60.40.420">
    <property type="entry name" value="Cupredoxins - blue copper proteins"/>
    <property type="match status" value="1"/>
</dbReference>
<evidence type="ECO:0000256" key="2">
    <source>
        <dbReference type="ARBA" id="ARBA00022448"/>
    </source>
</evidence>
<evidence type="ECO:0000313" key="10">
    <source>
        <dbReference type="EMBL" id="TQQ78397.1"/>
    </source>
</evidence>
<protein>
    <submittedName>
        <fullName evidence="10">Halocyanin domain-containing protein</fullName>
    </submittedName>
</protein>
<accession>A0A8J8TBF5</accession>
<keyword evidence="6 7" id="KW-0186">Copper</keyword>
<dbReference type="PROSITE" id="PS51257">
    <property type="entry name" value="PROKAR_LIPOPROTEIN"/>
    <property type="match status" value="1"/>
</dbReference>
<dbReference type="RefSeq" id="WP_142980862.1">
    <property type="nucleotide sequence ID" value="NZ_RKLU01000019.1"/>
</dbReference>
<dbReference type="InterPro" id="IPR017533">
    <property type="entry name" value="Halocyanin"/>
</dbReference>
<dbReference type="OrthoDB" id="11836at2157"/>
<dbReference type="AlphaFoldDB" id="A0A8J8TBF5"/>
<comment type="cofactor">
    <cofactor evidence="7">
        <name>Cu cation</name>
        <dbReference type="ChEBI" id="CHEBI:23378"/>
    </cofactor>
    <text evidence="7">Binds 1 copper ion per subunit.</text>
</comment>
<dbReference type="PRINTS" id="PR00155">
    <property type="entry name" value="AMICYANIN"/>
</dbReference>
<evidence type="ECO:0000256" key="7">
    <source>
        <dbReference type="PIRSR" id="PIRSR602386-1"/>
    </source>
</evidence>
<dbReference type="InterPro" id="IPR000923">
    <property type="entry name" value="BlueCu_1"/>
</dbReference>
<dbReference type="PANTHER" id="PTHR36507">
    <property type="entry name" value="BLL1555 PROTEIN"/>
    <property type="match status" value="1"/>
</dbReference>
<evidence type="ECO:0000256" key="5">
    <source>
        <dbReference type="ARBA" id="ARBA00022982"/>
    </source>
</evidence>